<reference evidence="2" key="1">
    <citation type="submission" date="2022-09" db="EMBL/GenBank/DDBJ databases">
        <title>Aureispira anguillicida sp. nov., isolated from Leptocephalus of Japanese eel Anguilla japonica.</title>
        <authorList>
            <person name="Yuasa K."/>
            <person name="Mekata T."/>
            <person name="Ikunari K."/>
        </authorList>
    </citation>
    <scope>NUCLEOTIDE SEQUENCE</scope>
    <source>
        <strain evidence="2">EL160426</strain>
        <plasmid evidence="2">pAUEb</plasmid>
    </source>
</reference>
<geneLocation type="plasmid" evidence="2 3">
    <name>pAUEb</name>
</geneLocation>
<sequence length="64" mass="7424">MLHNVADLTTALNQLTREKETVTPEFVRHLSPYVTKHIKRFGLYVLDLDDLPKPIESKKFNVVC</sequence>
<accession>A0A915YMG3</accession>
<feature type="domain" description="Tn3 transposase DDE" evidence="1">
    <location>
        <begin position="1"/>
        <end position="44"/>
    </location>
</feature>
<keyword evidence="3" id="KW-1185">Reference proteome</keyword>
<dbReference type="KEGG" id="aup:AsAng_0064600"/>
<evidence type="ECO:0000313" key="3">
    <source>
        <dbReference type="Proteomes" id="UP001060919"/>
    </source>
</evidence>
<gene>
    <name evidence="2" type="ORF">AsAng_0064600</name>
</gene>
<protein>
    <submittedName>
        <fullName evidence="2">Transposase</fullName>
    </submittedName>
</protein>
<evidence type="ECO:0000313" key="2">
    <source>
        <dbReference type="EMBL" id="BDS15676.1"/>
    </source>
</evidence>
<keyword evidence="2" id="KW-0614">Plasmid</keyword>
<dbReference type="GO" id="GO:0004803">
    <property type="term" value="F:transposase activity"/>
    <property type="evidence" value="ECO:0007669"/>
    <property type="project" value="InterPro"/>
</dbReference>
<dbReference type="GO" id="GO:0006313">
    <property type="term" value="P:DNA transposition"/>
    <property type="evidence" value="ECO:0007669"/>
    <property type="project" value="InterPro"/>
</dbReference>
<dbReference type="Pfam" id="PF01526">
    <property type="entry name" value="DDE_Tnp_Tn3"/>
    <property type="match status" value="1"/>
</dbReference>
<name>A0A915YMG3_9BACT</name>
<dbReference type="Proteomes" id="UP001060919">
    <property type="component" value="Plasmid pAUEb"/>
</dbReference>
<dbReference type="AlphaFoldDB" id="A0A915YMG3"/>
<dbReference type="InterPro" id="IPR002513">
    <property type="entry name" value="Tn3_Tnp_DDE_dom"/>
</dbReference>
<organism evidence="2 3">
    <name type="scientific">Aureispira anguillae</name>
    <dbReference type="NCBI Taxonomy" id="2864201"/>
    <lineage>
        <taxon>Bacteria</taxon>
        <taxon>Pseudomonadati</taxon>
        <taxon>Bacteroidota</taxon>
        <taxon>Saprospiria</taxon>
        <taxon>Saprospirales</taxon>
        <taxon>Saprospiraceae</taxon>
        <taxon>Aureispira</taxon>
    </lineage>
</organism>
<dbReference type="RefSeq" id="WP_407655358.1">
    <property type="nucleotide sequence ID" value="NZ_AP026869.1"/>
</dbReference>
<dbReference type="EMBL" id="AP026869">
    <property type="protein sequence ID" value="BDS15676.1"/>
    <property type="molecule type" value="Genomic_DNA"/>
</dbReference>
<evidence type="ECO:0000259" key="1">
    <source>
        <dbReference type="Pfam" id="PF01526"/>
    </source>
</evidence>
<proteinExistence type="predicted"/>